<reference evidence="1" key="1">
    <citation type="journal article" date="2020" name="mSystems">
        <title>Genome- and Community-Level Interaction Insights into Carbon Utilization and Element Cycling Functions of Hydrothermarchaeota in Hydrothermal Sediment.</title>
        <authorList>
            <person name="Zhou Z."/>
            <person name="Liu Y."/>
            <person name="Xu W."/>
            <person name="Pan J."/>
            <person name="Luo Z.H."/>
            <person name="Li M."/>
        </authorList>
    </citation>
    <scope>NUCLEOTIDE SEQUENCE [LARGE SCALE GENOMIC DNA]</scope>
    <source>
        <strain evidence="1">HyVt-570</strain>
    </source>
</reference>
<protein>
    <submittedName>
        <fullName evidence="1">Uncharacterized protein</fullName>
    </submittedName>
</protein>
<name>A0A7C4V520_9DEIN</name>
<dbReference type="AlphaFoldDB" id="A0A7C4V520"/>
<sequence length="258" mass="29238">MEAFRGGEEERLRHRVPLAFAGEPRQRTLVQLGQALVTAASGAALVLISRGHPLTQGFGALVVGLTLDGALGAWRNRFLPPLLMTKHELHRRGEARKLAELKALRLWPHRPYLLRVDLLPELRLVLDWGDARWAVPLTHENWEVLWERLMRQRPELPHWSRHPEVLRALAQGHEVPYYLPPGVEVEEAQPKRLVMMLSGLPLVACWLLVLARPDLAQVLTGEVVLGTSAALAFLIRRKLSRTRLTVKPPRGRRGEEAR</sequence>
<organism evidence="1">
    <name type="scientific">Oceanithermus profundus</name>
    <dbReference type="NCBI Taxonomy" id="187137"/>
    <lineage>
        <taxon>Bacteria</taxon>
        <taxon>Thermotogati</taxon>
        <taxon>Deinococcota</taxon>
        <taxon>Deinococci</taxon>
        <taxon>Thermales</taxon>
        <taxon>Thermaceae</taxon>
        <taxon>Oceanithermus</taxon>
    </lineage>
</organism>
<proteinExistence type="predicted"/>
<accession>A0A7C4V520</accession>
<gene>
    <name evidence="1" type="ORF">ENK37_03185</name>
</gene>
<evidence type="ECO:0000313" key="1">
    <source>
        <dbReference type="EMBL" id="HGY09047.1"/>
    </source>
</evidence>
<comment type="caution">
    <text evidence="1">The sequence shown here is derived from an EMBL/GenBank/DDBJ whole genome shotgun (WGS) entry which is preliminary data.</text>
</comment>
<dbReference type="Proteomes" id="UP000885759">
    <property type="component" value="Unassembled WGS sequence"/>
</dbReference>
<dbReference type="EMBL" id="DRPZ01000085">
    <property type="protein sequence ID" value="HGY09047.1"/>
    <property type="molecule type" value="Genomic_DNA"/>
</dbReference>